<dbReference type="GO" id="GO:0003677">
    <property type="term" value="F:DNA binding"/>
    <property type="evidence" value="ECO:0007669"/>
    <property type="project" value="InterPro"/>
</dbReference>
<dbReference type="GO" id="GO:0032259">
    <property type="term" value="P:methylation"/>
    <property type="evidence" value="ECO:0007669"/>
    <property type="project" value="UniProtKB-KW"/>
</dbReference>
<dbReference type="PANTHER" id="PTHR42933:SF1">
    <property type="entry name" value="SITE-SPECIFIC DNA-METHYLTRANSFERASE (ADENINE-SPECIFIC)"/>
    <property type="match status" value="1"/>
</dbReference>
<protein>
    <recommendedName>
        <fullName evidence="1">site-specific DNA-methyltransferase (adenine-specific)</fullName>
        <ecNumber evidence="1">2.1.1.72</ecNumber>
    </recommendedName>
</protein>
<evidence type="ECO:0000256" key="2">
    <source>
        <dbReference type="ARBA" id="ARBA00022603"/>
    </source>
</evidence>
<feature type="domain" description="DNA methylase adenine-specific" evidence="8">
    <location>
        <begin position="13"/>
        <end position="60"/>
    </location>
</feature>
<name>A0AB39U5F8_9BIFI</name>
<dbReference type="Pfam" id="PF02384">
    <property type="entry name" value="N6_Mtase"/>
    <property type="match status" value="1"/>
</dbReference>
<dbReference type="GO" id="GO:0008170">
    <property type="term" value="F:N-methyltransferase activity"/>
    <property type="evidence" value="ECO:0007669"/>
    <property type="project" value="InterPro"/>
</dbReference>
<dbReference type="EC" id="2.1.1.72" evidence="1"/>
<gene>
    <name evidence="9" type="ORF">QN215_08290</name>
</gene>
<dbReference type="RefSeq" id="WP_369343846.1">
    <property type="nucleotide sequence ID" value="NZ_CP129674.1"/>
</dbReference>
<dbReference type="InterPro" id="IPR003356">
    <property type="entry name" value="DNA_methylase_A-5"/>
</dbReference>
<evidence type="ECO:0000256" key="7">
    <source>
        <dbReference type="SAM" id="Coils"/>
    </source>
</evidence>
<dbReference type="InterPro" id="IPR051537">
    <property type="entry name" value="DNA_Adenine_Mtase"/>
</dbReference>
<evidence type="ECO:0000256" key="4">
    <source>
        <dbReference type="ARBA" id="ARBA00022691"/>
    </source>
</evidence>
<dbReference type="SUPFAM" id="SSF53335">
    <property type="entry name" value="S-adenosyl-L-methionine-dependent methyltransferases"/>
    <property type="match status" value="1"/>
</dbReference>
<keyword evidence="5" id="KW-0680">Restriction system</keyword>
<dbReference type="KEGG" id="baqk:QN215_08290"/>
<keyword evidence="2 9" id="KW-0489">Methyltransferase</keyword>
<evidence type="ECO:0000313" key="9">
    <source>
        <dbReference type="EMBL" id="XDS44254.1"/>
    </source>
</evidence>
<evidence type="ECO:0000256" key="1">
    <source>
        <dbReference type="ARBA" id="ARBA00011900"/>
    </source>
</evidence>
<keyword evidence="4" id="KW-0949">S-adenosyl-L-methionine</keyword>
<feature type="coiled-coil region" evidence="7">
    <location>
        <begin position="66"/>
        <end position="93"/>
    </location>
</feature>
<sequence>MSCCPAPEYQYYEQSDIDKIIETYRNRVDVDKYAHVATLKEIEDNDFNLNIPRYVDTFEAEPPIDIDGVNRQLKQDNAEIADLEAKINEQLRILGVEV</sequence>
<dbReference type="EMBL" id="CP129674">
    <property type="protein sequence ID" value="XDS44254.1"/>
    <property type="molecule type" value="Genomic_DNA"/>
</dbReference>
<dbReference type="GO" id="GO:0009307">
    <property type="term" value="P:DNA restriction-modification system"/>
    <property type="evidence" value="ECO:0007669"/>
    <property type="project" value="UniProtKB-KW"/>
</dbReference>
<proteinExistence type="predicted"/>
<comment type="catalytic activity">
    <reaction evidence="6">
        <text>a 2'-deoxyadenosine in DNA + S-adenosyl-L-methionine = an N(6)-methyl-2'-deoxyadenosine in DNA + S-adenosyl-L-homocysteine + H(+)</text>
        <dbReference type="Rhea" id="RHEA:15197"/>
        <dbReference type="Rhea" id="RHEA-COMP:12418"/>
        <dbReference type="Rhea" id="RHEA-COMP:12419"/>
        <dbReference type="ChEBI" id="CHEBI:15378"/>
        <dbReference type="ChEBI" id="CHEBI:57856"/>
        <dbReference type="ChEBI" id="CHEBI:59789"/>
        <dbReference type="ChEBI" id="CHEBI:90615"/>
        <dbReference type="ChEBI" id="CHEBI:90616"/>
        <dbReference type="EC" id="2.1.1.72"/>
    </reaction>
</comment>
<evidence type="ECO:0000256" key="6">
    <source>
        <dbReference type="ARBA" id="ARBA00047942"/>
    </source>
</evidence>
<keyword evidence="3" id="KW-0808">Transferase</keyword>
<dbReference type="Gene3D" id="3.40.50.150">
    <property type="entry name" value="Vaccinia Virus protein VP39"/>
    <property type="match status" value="1"/>
</dbReference>
<dbReference type="InterPro" id="IPR029063">
    <property type="entry name" value="SAM-dependent_MTases_sf"/>
</dbReference>
<dbReference type="PANTHER" id="PTHR42933">
    <property type="entry name" value="SLR6095 PROTEIN"/>
    <property type="match status" value="1"/>
</dbReference>
<dbReference type="AlphaFoldDB" id="A0AB39U5F8"/>
<keyword evidence="7" id="KW-0175">Coiled coil</keyword>
<accession>A0AB39U5F8</accession>
<evidence type="ECO:0000259" key="8">
    <source>
        <dbReference type="Pfam" id="PF02384"/>
    </source>
</evidence>
<organism evidence="9">
    <name type="scientific">Bifidobacterium aquikefiricola</name>
    <dbReference type="NCBI Taxonomy" id="3059038"/>
    <lineage>
        <taxon>Bacteria</taxon>
        <taxon>Bacillati</taxon>
        <taxon>Actinomycetota</taxon>
        <taxon>Actinomycetes</taxon>
        <taxon>Bifidobacteriales</taxon>
        <taxon>Bifidobacteriaceae</taxon>
        <taxon>Bifidobacterium</taxon>
    </lineage>
</organism>
<evidence type="ECO:0000256" key="5">
    <source>
        <dbReference type="ARBA" id="ARBA00022747"/>
    </source>
</evidence>
<evidence type="ECO:0000256" key="3">
    <source>
        <dbReference type="ARBA" id="ARBA00022679"/>
    </source>
</evidence>
<dbReference type="GO" id="GO:0009007">
    <property type="term" value="F:site-specific DNA-methyltransferase (adenine-specific) activity"/>
    <property type="evidence" value="ECO:0007669"/>
    <property type="project" value="UniProtKB-EC"/>
</dbReference>
<reference evidence="9" key="1">
    <citation type="submission" date="2023-07" db="EMBL/GenBank/DDBJ databases">
        <title>Bifidobacterium aquikefiriaerophilum sp. nov. and Bifidobacterium eccum sp. nov., isolated from water kefir.</title>
        <authorList>
            <person name="Breselge S."/>
            <person name="Bellassi P."/>
            <person name="Barcenilla C."/>
            <person name="Alvarez-Ordonez A."/>
            <person name="Morelli L."/>
            <person name="Cotter P.D."/>
        </authorList>
    </citation>
    <scope>NUCLEOTIDE SEQUENCE</scope>
    <source>
        <strain evidence="9">WK041_4_12</strain>
    </source>
</reference>